<evidence type="ECO:0000256" key="1">
    <source>
        <dbReference type="ARBA" id="ARBA00004236"/>
    </source>
</evidence>
<keyword evidence="12" id="KW-1185">Reference proteome</keyword>
<dbReference type="RefSeq" id="WP_103523508.1">
    <property type="nucleotide sequence ID" value="NZ_JAIZDC010000003.1"/>
</dbReference>
<dbReference type="InterPro" id="IPR058624">
    <property type="entry name" value="MdtA-like_HH"/>
</dbReference>
<dbReference type="OrthoDB" id="9783047at2"/>
<feature type="domain" description="Multidrug resistance protein MdtA-like alpha-helical hairpin" evidence="7">
    <location>
        <begin position="118"/>
        <end position="187"/>
    </location>
</feature>
<reference evidence="11 12" key="1">
    <citation type="submission" date="2018-10" db="EMBL/GenBank/DDBJ databases">
        <title>Draft genome sequence of Aquitalea MWU14-2217 isolated from a wild cranberry bog in Provincetown, Massachusetts.</title>
        <authorList>
            <person name="Ebadzadsahrai G."/>
            <person name="Soby S."/>
        </authorList>
    </citation>
    <scope>NUCLEOTIDE SEQUENCE [LARGE SCALE GENOMIC DNA]</scope>
    <source>
        <strain evidence="11 12">MWU14-2217</strain>
    </source>
</reference>
<dbReference type="Gene3D" id="2.40.50.100">
    <property type="match status" value="1"/>
</dbReference>
<dbReference type="Pfam" id="PF25876">
    <property type="entry name" value="HH_MFP_RND"/>
    <property type="match status" value="1"/>
</dbReference>
<feature type="domain" description="YknX-like C-terminal permuted SH3-like" evidence="10">
    <location>
        <begin position="315"/>
        <end position="382"/>
    </location>
</feature>
<comment type="similarity">
    <text evidence="2">Belongs to the membrane fusion protein (MFP) (TC 8.A.1) family.</text>
</comment>
<comment type="caution">
    <text evidence="11">The sequence shown here is derived from an EMBL/GenBank/DDBJ whole genome shotgun (WGS) entry which is preliminary data.</text>
</comment>
<dbReference type="Pfam" id="PF25944">
    <property type="entry name" value="Beta-barrel_RND"/>
    <property type="match status" value="1"/>
</dbReference>
<dbReference type="EMBL" id="RFAR01000012">
    <property type="protein sequence ID" value="RMD00808.1"/>
    <property type="molecule type" value="Genomic_DNA"/>
</dbReference>
<evidence type="ECO:0000259" key="10">
    <source>
        <dbReference type="Pfam" id="PF25989"/>
    </source>
</evidence>
<dbReference type="GO" id="GO:0030313">
    <property type="term" value="C:cell envelope"/>
    <property type="evidence" value="ECO:0007669"/>
    <property type="project" value="UniProtKB-SubCell"/>
</dbReference>
<dbReference type="GO" id="GO:0015562">
    <property type="term" value="F:efflux transmembrane transporter activity"/>
    <property type="evidence" value="ECO:0007669"/>
    <property type="project" value="TreeGrafter"/>
</dbReference>
<feature type="domain" description="Multidrug resistance protein MdtA-like beta-barrel" evidence="9">
    <location>
        <begin position="224"/>
        <end position="308"/>
    </location>
</feature>
<evidence type="ECO:0000259" key="8">
    <source>
        <dbReference type="Pfam" id="PF25917"/>
    </source>
</evidence>
<dbReference type="Gene3D" id="1.10.287.470">
    <property type="entry name" value="Helix hairpin bin"/>
    <property type="match status" value="1"/>
</dbReference>
<evidence type="ECO:0000256" key="3">
    <source>
        <dbReference type="ARBA" id="ARBA00022475"/>
    </source>
</evidence>
<keyword evidence="5" id="KW-0472">Membrane</keyword>
<dbReference type="PANTHER" id="PTHR30469">
    <property type="entry name" value="MULTIDRUG RESISTANCE PROTEIN MDTA"/>
    <property type="match status" value="1"/>
</dbReference>
<comment type="subcellular location">
    <subcellularLocation>
        <location evidence="1">Cell membrane</location>
    </subcellularLocation>
</comment>
<evidence type="ECO:0000256" key="2">
    <source>
        <dbReference type="ARBA" id="ARBA00009477"/>
    </source>
</evidence>
<dbReference type="AlphaFoldDB" id="A0A454JLN8"/>
<dbReference type="Gene3D" id="2.40.420.20">
    <property type="match status" value="1"/>
</dbReference>
<evidence type="ECO:0000259" key="7">
    <source>
        <dbReference type="Pfam" id="PF25876"/>
    </source>
</evidence>
<feature type="region of interest" description="Disordered" evidence="6">
    <location>
        <begin position="386"/>
        <end position="421"/>
    </location>
</feature>
<dbReference type="Proteomes" id="UP000274139">
    <property type="component" value="Unassembled WGS sequence"/>
</dbReference>
<evidence type="ECO:0000256" key="5">
    <source>
        <dbReference type="ARBA" id="ARBA00023136"/>
    </source>
</evidence>
<dbReference type="PANTHER" id="PTHR30469:SF12">
    <property type="entry name" value="MULTIDRUG RESISTANCE PROTEIN MDTA"/>
    <property type="match status" value="1"/>
</dbReference>
<accession>A0A454JLN8</accession>
<sequence length="421" mass="44683">MSDTAAKSTHTLRNVSLLLLVLAAGGWWWNSHRTAAADAASAQQRKGGGPIAVAVATVSRQDAPLQLGALGTVNSPNTVTVHSRVDGQLMALHFEEGQPVQKGQLLAELDPRPYQAALTQVEGQLLRDQALLQNAQLDLARYQQLQAQNSIAKQQVDTQQALVRQYQGTVKLDQGAVANARLQLDYSRVTAPVAGRAGLRQVDPGNIVHASDTNGVVVITQTQPINVVFAIPEVSLSQVLAAARAAKGKLQVEAWDRDNRHKLADGELLAIDNQLSTSTGTVNLKARFANADEALFPNQFVNVHLQLGVQSGATLLPSVALQLGKVGSYVYTVNPDQTVSISKVKLGAVSGDNTIIEEGVKPGQKVVVDGLDKLRDGAQIKVIDRAAQQAGSNEGAGKGKHRQHDASGGWSGKRQHASDSN</sequence>
<protein>
    <submittedName>
        <fullName evidence="11">MdtA/MuxA family multidrug efflux RND transporter periplasmic adaptor subunit</fullName>
    </submittedName>
</protein>
<dbReference type="NCBIfam" id="TIGR01730">
    <property type="entry name" value="RND_mfp"/>
    <property type="match status" value="1"/>
</dbReference>
<dbReference type="Pfam" id="PF25989">
    <property type="entry name" value="YknX_C"/>
    <property type="match status" value="1"/>
</dbReference>
<dbReference type="InterPro" id="IPR058626">
    <property type="entry name" value="MdtA-like_b-barrel"/>
</dbReference>
<dbReference type="InterPro" id="IPR058637">
    <property type="entry name" value="YknX-like_C"/>
</dbReference>
<organism evidence="11 12">
    <name type="scientific">Aquitalea palustris</name>
    <dbReference type="NCBI Taxonomy" id="2480983"/>
    <lineage>
        <taxon>Bacteria</taxon>
        <taxon>Pseudomonadati</taxon>
        <taxon>Pseudomonadota</taxon>
        <taxon>Betaproteobacteria</taxon>
        <taxon>Neisseriales</taxon>
        <taxon>Chromobacteriaceae</taxon>
        <taxon>Aquitalea</taxon>
    </lineage>
</organism>
<evidence type="ECO:0000313" key="11">
    <source>
        <dbReference type="EMBL" id="RMD00808.1"/>
    </source>
</evidence>
<dbReference type="Gene3D" id="2.40.30.170">
    <property type="match status" value="1"/>
</dbReference>
<proteinExistence type="inferred from homology"/>
<dbReference type="NCBIfam" id="NF008589">
    <property type="entry name" value="PRK11556.1"/>
    <property type="match status" value="1"/>
</dbReference>
<dbReference type="FunFam" id="2.40.420.20:FF:000001">
    <property type="entry name" value="Efflux RND transporter periplasmic adaptor subunit"/>
    <property type="match status" value="1"/>
</dbReference>
<keyword evidence="4" id="KW-0997">Cell inner membrane</keyword>
<evidence type="ECO:0000256" key="4">
    <source>
        <dbReference type="ARBA" id="ARBA00022519"/>
    </source>
</evidence>
<keyword evidence="3" id="KW-1003">Cell membrane</keyword>
<dbReference type="InterPro" id="IPR058625">
    <property type="entry name" value="MdtA-like_BSH"/>
</dbReference>
<feature type="domain" description="Multidrug resistance protein MdtA-like barrel-sandwich hybrid" evidence="8">
    <location>
        <begin position="77"/>
        <end position="220"/>
    </location>
</feature>
<dbReference type="Pfam" id="PF25917">
    <property type="entry name" value="BSH_RND"/>
    <property type="match status" value="1"/>
</dbReference>
<dbReference type="SUPFAM" id="SSF111369">
    <property type="entry name" value="HlyD-like secretion proteins"/>
    <property type="match status" value="1"/>
</dbReference>
<gene>
    <name evidence="11" type="primary">mdtA</name>
    <name evidence="11" type="ORF">EAY64_04030</name>
</gene>
<dbReference type="GO" id="GO:1990281">
    <property type="term" value="C:efflux pump complex"/>
    <property type="evidence" value="ECO:0007669"/>
    <property type="project" value="TreeGrafter"/>
</dbReference>
<evidence type="ECO:0000256" key="6">
    <source>
        <dbReference type="SAM" id="MobiDB-lite"/>
    </source>
</evidence>
<evidence type="ECO:0000313" key="12">
    <source>
        <dbReference type="Proteomes" id="UP000274139"/>
    </source>
</evidence>
<name>A0A454JLN8_9NEIS</name>
<evidence type="ECO:0000259" key="9">
    <source>
        <dbReference type="Pfam" id="PF25944"/>
    </source>
</evidence>
<dbReference type="InterPro" id="IPR006143">
    <property type="entry name" value="RND_pump_MFP"/>
</dbReference>